<dbReference type="InterPro" id="IPR051343">
    <property type="entry name" value="G-type_lectin_kinases/EP1-like"/>
</dbReference>
<gene>
    <name evidence="5" type="ORF">RND81_12G236600</name>
</gene>
<reference evidence="5" key="1">
    <citation type="submission" date="2024-03" db="EMBL/GenBank/DDBJ databases">
        <title>WGS assembly of Saponaria officinalis var. Norfolk2.</title>
        <authorList>
            <person name="Jenkins J."/>
            <person name="Shu S."/>
            <person name="Grimwood J."/>
            <person name="Barry K."/>
            <person name="Goodstein D."/>
            <person name="Schmutz J."/>
            <person name="Leebens-Mack J."/>
            <person name="Osbourn A."/>
        </authorList>
    </citation>
    <scope>NUCLEOTIDE SEQUENCE [LARGE SCALE GENOMIC DNA]</scope>
    <source>
        <strain evidence="5">JIC</strain>
    </source>
</reference>
<feature type="domain" description="Bulb-type lectin" evidence="4">
    <location>
        <begin position="37"/>
        <end position="171"/>
    </location>
</feature>
<dbReference type="Gene3D" id="2.90.10.10">
    <property type="entry name" value="Bulb-type lectin domain"/>
    <property type="match status" value="1"/>
</dbReference>
<dbReference type="SMART" id="SM00108">
    <property type="entry name" value="B_lectin"/>
    <property type="match status" value="1"/>
</dbReference>
<keyword evidence="2" id="KW-0325">Glycoprotein</keyword>
<protein>
    <recommendedName>
        <fullName evidence="4">Bulb-type lectin domain-containing protein</fullName>
    </recommendedName>
</protein>
<evidence type="ECO:0000256" key="3">
    <source>
        <dbReference type="SAM" id="SignalP"/>
    </source>
</evidence>
<feature type="signal peptide" evidence="3">
    <location>
        <begin position="1"/>
        <end position="25"/>
    </location>
</feature>
<dbReference type="InterPro" id="IPR001480">
    <property type="entry name" value="Bulb-type_lectin_dom"/>
</dbReference>
<dbReference type="Proteomes" id="UP001443914">
    <property type="component" value="Unassembled WGS sequence"/>
</dbReference>
<comment type="caution">
    <text evidence="5">The sequence shown here is derived from an EMBL/GenBank/DDBJ whole genome shotgun (WGS) entry which is preliminary data.</text>
</comment>
<keyword evidence="6" id="KW-1185">Reference proteome</keyword>
<evidence type="ECO:0000313" key="6">
    <source>
        <dbReference type="Proteomes" id="UP001443914"/>
    </source>
</evidence>
<name>A0AAW1HEH6_SAPOF</name>
<sequence>MFSSHKFSMILIILCICALFTSSFAQPPPAPYDPYASSTVNTFDFVNSGPFNQYPRGEFGSTYRELHMSSSNFVMSLCFYNTTPNAYTLALGVDPQHWVWAANPADPVREGARLSLKEDGNLVLVDVDGRLVWQSNTSNLGVLGILTRINDQYGDLVLYDGNNNAVWESFNHPTDTLFANQFLRASSPDRLVSRASRLGGFYSLVLMPNGVSLYYKGANSSKPIMYYTMFETNKTLDTLQYIAYNKFKPSFNQQFTDGTQGRYEIVDLTPPQDFNYDIITSFIRLENDGNLIIYVYQKYDEDEGWYQGFSVFSQPGMIYGTPQLDSCMLPEKCGNFGVCENSSCVACPTPPGLVPWVEGKCEPPKVDACSRFGKLVKYYKVVGVEHYSSRYNKGEGPMPISLCKIKCTLDCKCVGYFYHLENSRCWIVNDLMTLTKSNNPKHFGFIKTSI</sequence>
<dbReference type="InterPro" id="IPR036426">
    <property type="entry name" value="Bulb-type_lectin_dom_sf"/>
</dbReference>
<keyword evidence="1 3" id="KW-0732">Signal</keyword>
<feature type="chain" id="PRO_5043340313" description="Bulb-type lectin domain-containing protein" evidence="3">
    <location>
        <begin position="26"/>
        <end position="450"/>
    </location>
</feature>
<dbReference type="PIRSF" id="PIRSF002686">
    <property type="entry name" value="SLG"/>
    <property type="match status" value="1"/>
</dbReference>
<dbReference type="Pfam" id="PF01453">
    <property type="entry name" value="B_lectin"/>
    <property type="match status" value="1"/>
</dbReference>
<evidence type="ECO:0000259" key="4">
    <source>
        <dbReference type="PROSITE" id="PS50927"/>
    </source>
</evidence>
<dbReference type="PANTHER" id="PTHR47976">
    <property type="entry name" value="G-TYPE LECTIN S-RECEPTOR-LIKE SERINE/THREONINE-PROTEIN KINASE SD2-5"/>
    <property type="match status" value="1"/>
</dbReference>
<accession>A0AAW1HEH6</accession>
<dbReference type="EMBL" id="JBDFQZ010000012">
    <property type="protein sequence ID" value="KAK9674498.1"/>
    <property type="molecule type" value="Genomic_DNA"/>
</dbReference>
<evidence type="ECO:0000256" key="1">
    <source>
        <dbReference type="ARBA" id="ARBA00022729"/>
    </source>
</evidence>
<evidence type="ECO:0000313" key="5">
    <source>
        <dbReference type="EMBL" id="KAK9674498.1"/>
    </source>
</evidence>
<evidence type="ECO:0000256" key="2">
    <source>
        <dbReference type="ARBA" id="ARBA00023180"/>
    </source>
</evidence>
<dbReference type="CDD" id="cd00028">
    <property type="entry name" value="B_lectin"/>
    <property type="match status" value="1"/>
</dbReference>
<organism evidence="5 6">
    <name type="scientific">Saponaria officinalis</name>
    <name type="common">Common soapwort</name>
    <name type="synonym">Lychnis saponaria</name>
    <dbReference type="NCBI Taxonomy" id="3572"/>
    <lineage>
        <taxon>Eukaryota</taxon>
        <taxon>Viridiplantae</taxon>
        <taxon>Streptophyta</taxon>
        <taxon>Embryophyta</taxon>
        <taxon>Tracheophyta</taxon>
        <taxon>Spermatophyta</taxon>
        <taxon>Magnoliopsida</taxon>
        <taxon>eudicotyledons</taxon>
        <taxon>Gunneridae</taxon>
        <taxon>Pentapetalae</taxon>
        <taxon>Caryophyllales</taxon>
        <taxon>Caryophyllaceae</taxon>
        <taxon>Caryophylleae</taxon>
        <taxon>Saponaria</taxon>
    </lineage>
</organism>
<dbReference type="SUPFAM" id="SSF51110">
    <property type="entry name" value="alpha-D-mannose-specific plant lectins"/>
    <property type="match status" value="1"/>
</dbReference>
<dbReference type="PROSITE" id="PS50927">
    <property type="entry name" value="BULB_LECTIN"/>
    <property type="match status" value="1"/>
</dbReference>
<proteinExistence type="predicted"/>
<dbReference type="AlphaFoldDB" id="A0AAW1HEH6"/>
<dbReference type="InterPro" id="IPR035446">
    <property type="entry name" value="SLSG/EP1"/>
</dbReference>